<evidence type="ECO:0000313" key="2">
    <source>
        <dbReference type="EMBL" id="PSC04413.1"/>
    </source>
</evidence>
<keyword evidence="3" id="KW-1185">Reference proteome</keyword>
<dbReference type="RefSeq" id="WP_106337709.1">
    <property type="nucleotide sequence ID" value="NZ_PVZS01000014.1"/>
</dbReference>
<dbReference type="EMBL" id="PVZS01000014">
    <property type="protein sequence ID" value="PSC04413.1"/>
    <property type="molecule type" value="Genomic_DNA"/>
</dbReference>
<accession>A0A2T1HRZ9</accession>
<keyword evidence="1" id="KW-0732">Signal</keyword>
<dbReference type="AlphaFoldDB" id="A0A2T1HRZ9"/>
<reference evidence="3" key="1">
    <citation type="submission" date="2018-03" db="EMBL/GenBank/DDBJ databases">
        <authorList>
            <person name="Sun L."/>
            <person name="Liu H."/>
            <person name="Chen W."/>
            <person name="Huang K."/>
            <person name="Liu W."/>
            <person name="Gao X."/>
        </authorList>
    </citation>
    <scope>NUCLEOTIDE SEQUENCE [LARGE SCALE GENOMIC DNA]</scope>
    <source>
        <strain evidence="3">SH9</strain>
    </source>
</reference>
<gene>
    <name evidence="2" type="ORF">SLNSH_14405</name>
</gene>
<protein>
    <recommendedName>
        <fullName evidence="4">SD-repeat containing protein B domain-containing protein</fullName>
    </recommendedName>
</protein>
<dbReference type="OrthoDB" id="7306240at2"/>
<dbReference type="Proteomes" id="UP000239772">
    <property type="component" value="Unassembled WGS sequence"/>
</dbReference>
<sequence length="115" mass="12608">MRAHLMALAALALAISPALSAGRKGTRFWNLTGAELNQVRLAPAGTTQWGRNQCENDRDGTVDFDERLQVTDVQPGVYDVQVRDVSGRTCLAHNVTVKEGEVFAVHERDLTNCSK</sequence>
<proteinExistence type="predicted"/>
<evidence type="ECO:0008006" key="4">
    <source>
        <dbReference type="Google" id="ProtNLM"/>
    </source>
</evidence>
<name>A0A2T1HRZ9_9HYPH</name>
<feature type="chain" id="PRO_5015610975" description="SD-repeat containing protein B domain-containing protein" evidence="1">
    <location>
        <begin position="21"/>
        <end position="115"/>
    </location>
</feature>
<comment type="caution">
    <text evidence="2">The sequence shown here is derived from an EMBL/GenBank/DDBJ whole genome shotgun (WGS) entry which is preliminary data.</text>
</comment>
<evidence type="ECO:0000256" key="1">
    <source>
        <dbReference type="SAM" id="SignalP"/>
    </source>
</evidence>
<organism evidence="2 3">
    <name type="scientific">Alsobacter soli</name>
    <dbReference type="NCBI Taxonomy" id="2109933"/>
    <lineage>
        <taxon>Bacteria</taxon>
        <taxon>Pseudomonadati</taxon>
        <taxon>Pseudomonadota</taxon>
        <taxon>Alphaproteobacteria</taxon>
        <taxon>Hyphomicrobiales</taxon>
        <taxon>Alsobacteraceae</taxon>
        <taxon>Alsobacter</taxon>
    </lineage>
</organism>
<evidence type="ECO:0000313" key="3">
    <source>
        <dbReference type="Proteomes" id="UP000239772"/>
    </source>
</evidence>
<feature type="signal peptide" evidence="1">
    <location>
        <begin position="1"/>
        <end position="20"/>
    </location>
</feature>